<dbReference type="EMBL" id="MT631461">
    <property type="protein sequence ID" value="QNO51132.1"/>
    <property type="molecule type" value="Genomic_DNA"/>
</dbReference>
<dbReference type="AlphaFoldDB" id="A0A7G9YSZ8"/>
<proteinExistence type="predicted"/>
<evidence type="ECO:0000313" key="1">
    <source>
        <dbReference type="EMBL" id="QNO51132.1"/>
    </source>
</evidence>
<reference evidence="1" key="1">
    <citation type="submission" date="2020-06" db="EMBL/GenBank/DDBJ databases">
        <title>Unique genomic features of the anaerobic methanotrophic archaea.</title>
        <authorList>
            <person name="Chadwick G.L."/>
            <person name="Skennerton C.T."/>
            <person name="Laso-Perez R."/>
            <person name="Leu A.O."/>
            <person name="Speth D.R."/>
            <person name="Yu H."/>
            <person name="Morgan-Lang C."/>
            <person name="Hatzenpichler R."/>
            <person name="Goudeau D."/>
            <person name="Malmstrom R."/>
            <person name="Brazelton W.J."/>
            <person name="Woyke T."/>
            <person name="Hallam S.J."/>
            <person name="Tyson G.W."/>
            <person name="Wegener G."/>
            <person name="Boetius A."/>
            <person name="Orphan V."/>
        </authorList>
    </citation>
    <scope>NUCLEOTIDE SEQUENCE</scope>
</reference>
<accession>A0A7G9YSZ8</accession>
<sequence>MATMIKGVWVYPENLRRALVFRKLLGRGKEYAIRRKSDLSGQIRVKLEKKYYE</sequence>
<organism evidence="1">
    <name type="scientific">Candidatus Methanophagaceae archaeon ANME-1 ERB6</name>
    <dbReference type="NCBI Taxonomy" id="2759912"/>
    <lineage>
        <taxon>Archaea</taxon>
        <taxon>Methanobacteriati</taxon>
        <taxon>Methanobacteriota</taxon>
        <taxon>Stenosarchaea group</taxon>
        <taxon>Methanomicrobia</taxon>
        <taxon>Candidatus Methanophagales</taxon>
        <taxon>Candidatus Methanophagaceae</taxon>
    </lineage>
</organism>
<name>A0A7G9YSZ8_9EURY</name>
<protein>
    <submittedName>
        <fullName evidence="1">Uncharacterized protein</fullName>
    </submittedName>
</protein>
<gene>
    <name evidence="1" type="ORF">OLNPMGDC_00023</name>
</gene>